<dbReference type="InterPro" id="IPR023214">
    <property type="entry name" value="HAD_sf"/>
</dbReference>
<evidence type="ECO:0000256" key="1">
    <source>
        <dbReference type="SAM" id="SignalP"/>
    </source>
</evidence>
<name>A0AB34IC83_PRYPA</name>
<gene>
    <name evidence="3" type="ORF">AB1Y20_014516</name>
</gene>
<evidence type="ECO:0000313" key="4">
    <source>
        <dbReference type="Proteomes" id="UP001515480"/>
    </source>
</evidence>
<organism evidence="3 4">
    <name type="scientific">Prymnesium parvum</name>
    <name type="common">Toxic golden alga</name>
    <dbReference type="NCBI Taxonomy" id="97485"/>
    <lineage>
        <taxon>Eukaryota</taxon>
        <taxon>Haptista</taxon>
        <taxon>Haptophyta</taxon>
        <taxon>Prymnesiophyceae</taxon>
        <taxon>Prymnesiales</taxon>
        <taxon>Prymnesiaceae</taxon>
        <taxon>Prymnesium</taxon>
    </lineage>
</organism>
<evidence type="ECO:0000259" key="2">
    <source>
        <dbReference type="PROSITE" id="PS50800"/>
    </source>
</evidence>
<reference evidence="3 4" key="1">
    <citation type="journal article" date="2024" name="Science">
        <title>Giant polyketide synthase enzymes in the biosynthesis of giant marine polyether toxins.</title>
        <authorList>
            <person name="Fallon T.R."/>
            <person name="Shende V.V."/>
            <person name="Wierzbicki I.H."/>
            <person name="Pendleton A.L."/>
            <person name="Watervoot N.F."/>
            <person name="Auber R.P."/>
            <person name="Gonzalez D.J."/>
            <person name="Wisecaver J.H."/>
            <person name="Moore B.S."/>
        </authorList>
    </citation>
    <scope>NUCLEOTIDE SEQUENCE [LARGE SCALE GENOMIC DNA]</scope>
    <source>
        <strain evidence="3 4">12B1</strain>
    </source>
</reference>
<dbReference type="EMBL" id="JBGBPQ010000030">
    <property type="protein sequence ID" value="KAL1495872.1"/>
    <property type="molecule type" value="Genomic_DNA"/>
</dbReference>
<dbReference type="AlphaFoldDB" id="A0AB34IC83"/>
<feature type="domain" description="SAP" evidence="2">
    <location>
        <begin position="66"/>
        <end position="100"/>
    </location>
</feature>
<dbReference type="PROSITE" id="PS50800">
    <property type="entry name" value="SAP"/>
    <property type="match status" value="1"/>
</dbReference>
<protein>
    <recommendedName>
        <fullName evidence="2">SAP domain-containing protein</fullName>
    </recommendedName>
</protein>
<dbReference type="InterPro" id="IPR003034">
    <property type="entry name" value="SAP_dom"/>
</dbReference>
<sequence>MSLAWAALGKALPCRALVLDWRALTLAHGESAWPDGHSARGAAAAGLSTRHTPLRHTAAVVGAGRADALLLHELREELARRGASTVGGRRELVERLQPLLDAPPLLAAGVREKYAARVAAKLAHSLPRQGAAEEERRGARWNVQPGLRELLQYVEMRGMARLLLPAEGLPPAEARRGAEELAAALKLSPFCGVVPAELAEAVRGGEGAAVERLAGSLELEPWRLLLVSDHRATVGAAREARACSCYFAKNVEGAAARIPADFVIKTIAGVKDAIEELNGVTFRSPDTEIKTKYGVNCT</sequence>
<comment type="caution">
    <text evidence="3">The sequence shown here is derived from an EMBL/GenBank/DDBJ whole genome shotgun (WGS) entry which is preliminary data.</text>
</comment>
<feature type="signal peptide" evidence="1">
    <location>
        <begin position="1"/>
        <end position="16"/>
    </location>
</feature>
<feature type="chain" id="PRO_5044324044" description="SAP domain-containing protein" evidence="1">
    <location>
        <begin position="17"/>
        <end position="298"/>
    </location>
</feature>
<keyword evidence="4" id="KW-1185">Reference proteome</keyword>
<dbReference type="Proteomes" id="UP001515480">
    <property type="component" value="Unassembled WGS sequence"/>
</dbReference>
<proteinExistence type="predicted"/>
<dbReference type="Gene3D" id="3.40.50.1000">
    <property type="entry name" value="HAD superfamily/HAD-like"/>
    <property type="match status" value="1"/>
</dbReference>
<keyword evidence="1" id="KW-0732">Signal</keyword>
<accession>A0AB34IC83</accession>
<evidence type="ECO:0000313" key="3">
    <source>
        <dbReference type="EMBL" id="KAL1495872.1"/>
    </source>
</evidence>